<sequence>MKNLTLKNIAGACGGQYVGTEAMKNFCITAVTTDSRSVEEGSLFVAIPGERVDGHSYIKKAVQAGAAAVLSERELPETSFPYIRVESSLQAVKDLAEFYLAGLSIPVVGIAGSVGKTSTKEMTASVLGQKYRVLKTEGNFNNELGLPLTIFRLREEDQIAVLEMGISDFGEMHRLSKIARPETCILTNIGWCHLENLKTRDGILKAKSEIFDFMRPEGHIILNGDDDKLSAIHEVRGIRPRTYGLNSSNDVWADELEPLGLQGTSCRIHTPEGSFHVRIPKPGEHMVYNGLAAASAGLYYGLTLEEIRAGLESYETISGRFRILETGKYTLIDDCYNANPVSMKASLQALQDGKNRRVAVLGDMGELGEQERELHRQVGAYAGTLSIDAIYCAGPLSEELAAGARETAPELEVRWYPSRDQLMVELSKLLREGDTILVKASHYMGFDKIVNMLQV</sequence>
<dbReference type="InterPro" id="IPR004101">
    <property type="entry name" value="Mur_ligase_C"/>
</dbReference>
<comment type="similarity">
    <text evidence="10">Belongs to the MurCDEF family. MurF subfamily.</text>
</comment>
<dbReference type="InterPro" id="IPR036565">
    <property type="entry name" value="Mur-like_cat_sf"/>
</dbReference>
<dbReference type="Pfam" id="PF08245">
    <property type="entry name" value="Mur_ligase_M"/>
    <property type="match status" value="1"/>
</dbReference>
<dbReference type="EC" id="6.3.2.10" evidence="10 11"/>
<gene>
    <name evidence="10" type="primary">murF</name>
    <name evidence="15" type="ORF">IAB71_03245</name>
</gene>
<protein>
    <recommendedName>
        <fullName evidence="10 11">UDP-N-acetylmuramoyl-tripeptide--D-alanyl-D-alanine ligase</fullName>
        <ecNumber evidence="10 11">6.3.2.10</ecNumber>
    </recommendedName>
    <alternativeName>
        <fullName evidence="10">D-alanyl-D-alanine-adding enzyme</fullName>
    </alternativeName>
</protein>
<evidence type="ECO:0000256" key="10">
    <source>
        <dbReference type="HAMAP-Rule" id="MF_02019"/>
    </source>
</evidence>
<evidence type="ECO:0000259" key="14">
    <source>
        <dbReference type="Pfam" id="PF08245"/>
    </source>
</evidence>
<dbReference type="InterPro" id="IPR013221">
    <property type="entry name" value="Mur_ligase_cen"/>
</dbReference>
<dbReference type="GO" id="GO:0047480">
    <property type="term" value="F:UDP-N-acetylmuramoyl-tripeptide-D-alanyl-D-alanine ligase activity"/>
    <property type="evidence" value="ECO:0007669"/>
    <property type="project" value="UniProtKB-UniRule"/>
</dbReference>
<name>A0A9D1TAL5_9FIRM</name>
<accession>A0A9D1TAL5</accession>
<dbReference type="AlphaFoldDB" id="A0A9D1TAL5"/>
<evidence type="ECO:0000256" key="5">
    <source>
        <dbReference type="ARBA" id="ARBA00022840"/>
    </source>
</evidence>
<dbReference type="InterPro" id="IPR036615">
    <property type="entry name" value="Mur_ligase_C_dom_sf"/>
</dbReference>
<dbReference type="NCBIfam" id="TIGR01143">
    <property type="entry name" value="murF"/>
    <property type="match status" value="1"/>
</dbReference>
<keyword evidence="6 10" id="KW-0133">Cell shape</keyword>
<comment type="catalytic activity">
    <reaction evidence="10 11">
        <text>D-alanyl-D-alanine + UDP-N-acetyl-alpha-D-muramoyl-L-alanyl-gamma-D-glutamyl-meso-2,6-diaminopimelate + ATP = UDP-N-acetyl-alpha-D-muramoyl-L-alanyl-gamma-D-glutamyl-meso-2,6-diaminopimeloyl-D-alanyl-D-alanine + ADP + phosphate + H(+)</text>
        <dbReference type="Rhea" id="RHEA:28374"/>
        <dbReference type="ChEBI" id="CHEBI:15378"/>
        <dbReference type="ChEBI" id="CHEBI:30616"/>
        <dbReference type="ChEBI" id="CHEBI:43474"/>
        <dbReference type="ChEBI" id="CHEBI:57822"/>
        <dbReference type="ChEBI" id="CHEBI:61386"/>
        <dbReference type="ChEBI" id="CHEBI:83905"/>
        <dbReference type="ChEBI" id="CHEBI:456216"/>
        <dbReference type="EC" id="6.3.2.10"/>
    </reaction>
</comment>
<dbReference type="Proteomes" id="UP000824169">
    <property type="component" value="Unassembled WGS sequence"/>
</dbReference>
<evidence type="ECO:0000256" key="11">
    <source>
        <dbReference type="RuleBase" id="RU004136"/>
    </source>
</evidence>
<dbReference type="Gene3D" id="3.40.1190.10">
    <property type="entry name" value="Mur-like, catalytic domain"/>
    <property type="match status" value="1"/>
</dbReference>
<reference evidence="15" key="2">
    <citation type="journal article" date="2021" name="PeerJ">
        <title>Extensive microbial diversity within the chicken gut microbiome revealed by metagenomics and culture.</title>
        <authorList>
            <person name="Gilroy R."/>
            <person name="Ravi A."/>
            <person name="Getino M."/>
            <person name="Pursley I."/>
            <person name="Horton D.L."/>
            <person name="Alikhan N.F."/>
            <person name="Baker D."/>
            <person name="Gharbi K."/>
            <person name="Hall N."/>
            <person name="Watson M."/>
            <person name="Adriaenssens E.M."/>
            <person name="Foster-Nyarko E."/>
            <person name="Jarju S."/>
            <person name="Secka A."/>
            <person name="Antonio M."/>
            <person name="Oren A."/>
            <person name="Chaudhuri R.R."/>
            <person name="La Ragione R."/>
            <person name="Hildebrand F."/>
            <person name="Pallen M.J."/>
        </authorList>
    </citation>
    <scope>NUCLEOTIDE SEQUENCE</scope>
    <source>
        <strain evidence="15">CHK188-20938</strain>
    </source>
</reference>
<keyword evidence="3 10" id="KW-0132">Cell division</keyword>
<comment type="subcellular location">
    <subcellularLocation>
        <location evidence="10 11">Cytoplasm</location>
    </subcellularLocation>
</comment>
<keyword evidence="2 10" id="KW-0436">Ligase</keyword>
<dbReference type="GO" id="GO:0005737">
    <property type="term" value="C:cytoplasm"/>
    <property type="evidence" value="ECO:0007669"/>
    <property type="project" value="UniProtKB-SubCell"/>
</dbReference>
<dbReference type="GO" id="GO:0009252">
    <property type="term" value="P:peptidoglycan biosynthetic process"/>
    <property type="evidence" value="ECO:0007669"/>
    <property type="project" value="UniProtKB-UniRule"/>
</dbReference>
<dbReference type="InterPro" id="IPR051046">
    <property type="entry name" value="MurCDEF_CellWall_CoF430Synth"/>
</dbReference>
<evidence type="ECO:0000256" key="9">
    <source>
        <dbReference type="ARBA" id="ARBA00023316"/>
    </source>
</evidence>
<comment type="pathway">
    <text evidence="10 11">Cell wall biogenesis; peptidoglycan biosynthesis.</text>
</comment>
<feature type="domain" description="Mur ligase C-terminal" evidence="13">
    <location>
        <begin position="319"/>
        <end position="441"/>
    </location>
</feature>
<comment type="caution">
    <text evidence="15">The sequence shown here is derived from an EMBL/GenBank/DDBJ whole genome shotgun (WGS) entry which is preliminary data.</text>
</comment>
<dbReference type="SUPFAM" id="SSF53244">
    <property type="entry name" value="MurD-like peptide ligases, peptide-binding domain"/>
    <property type="match status" value="1"/>
</dbReference>
<evidence type="ECO:0000256" key="8">
    <source>
        <dbReference type="ARBA" id="ARBA00023306"/>
    </source>
</evidence>
<dbReference type="EMBL" id="DVOO01000011">
    <property type="protein sequence ID" value="HIV24792.1"/>
    <property type="molecule type" value="Genomic_DNA"/>
</dbReference>
<dbReference type="InterPro" id="IPR000713">
    <property type="entry name" value="Mur_ligase_N"/>
</dbReference>
<dbReference type="GO" id="GO:0005524">
    <property type="term" value="F:ATP binding"/>
    <property type="evidence" value="ECO:0007669"/>
    <property type="project" value="UniProtKB-UniRule"/>
</dbReference>
<dbReference type="Gene3D" id="3.40.1390.10">
    <property type="entry name" value="MurE/MurF, N-terminal domain"/>
    <property type="match status" value="1"/>
</dbReference>
<feature type="binding site" evidence="10">
    <location>
        <begin position="112"/>
        <end position="118"/>
    </location>
    <ligand>
        <name>ATP</name>
        <dbReference type="ChEBI" id="CHEBI:30616"/>
    </ligand>
</feature>
<keyword evidence="8 10" id="KW-0131">Cell cycle</keyword>
<reference evidence="15" key="1">
    <citation type="submission" date="2020-10" db="EMBL/GenBank/DDBJ databases">
        <authorList>
            <person name="Gilroy R."/>
        </authorList>
    </citation>
    <scope>NUCLEOTIDE SEQUENCE</scope>
    <source>
        <strain evidence="15">CHK188-20938</strain>
    </source>
</reference>
<keyword evidence="1 10" id="KW-0963">Cytoplasm</keyword>
<evidence type="ECO:0000256" key="7">
    <source>
        <dbReference type="ARBA" id="ARBA00022984"/>
    </source>
</evidence>
<evidence type="ECO:0000313" key="15">
    <source>
        <dbReference type="EMBL" id="HIV24792.1"/>
    </source>
</evidence>
<keyword evidence="5 10" id="KW-0067">ATP-binding</keyword>
<feature type="domain" description="Mur ligase N-terminal catalytic" evidence="12">
    <location>
        <begin position="28"/>
        <end position="96"/>
    </location>
</feature>
<dbReference type="PANTHER" id="PTHR43024">
    <property type="entry name" value="UDP-N-ACETYLMURAMOYL-TRIPEPTIDE--D-ALANYL-D-ALANINE LIGASE"/>
    <property type="match status" value="1"/>
</dbReference>
<keyword evidence="4 10" id="KW-0547">Nucleotide-binding</keyword>
<dbReference type="Pfam" id="PF02875">
    <property type="entry name" value="Mur_ligase_C"/>
    <property type="match status" value="1"/>
</dbReference>
<dbReference type="GO" id="GO:0008360">
    <property type="term" value="P:regulation of cell shape"/>
    <property type="evidence" value="ECO:0007669"/>
    <property type="project" value="UniProtKB-KW"/>
</dbReference>
<keyword evidence="7 10" id="KW-0573">Peptidoglycan synthesis</keyword>
<organism evidence="15 16">
    <name type="scientific">Candidatus Scatomonas pullistercoris</name>
    <dbReference type="NCBI Taxonomy" id="2840920"/>
    <lineage>
        <taxon>Bacteria</taxon>
        <taxon>Bacillati</taxon>
        <taxon>Bacillota</taxon>
        <taxon>Clostridia</taxon>
        <taxon>Lachnospirales</taxon>
        <taxon>Lachnospiraceae</taxon>
        <taxon>Lachnospiraceae incertae sedis</taxon>
        <taxon>Candidatus Scatomonas</taxon>
    </lineage>
</organism>
<evidence type="ECO:0000259" key="13">
    <source>
        <dbReference type="Pfam" id="PF02875"/>
    </source>
</evidence>
<keyword evidence="9 10" id="KW-0961">Cell wall biogenesis/degradation</keyword>
<dbReference type="Gene3D" id="3.90.190.20">
    <property type="entry name" value="Mur ligase, C-terminal domain"/>
    <property type="match status" value="1"/>
</dbReference>
<dbReference type="PANTHER" id="PTHR43024:SF1">
    <property type="entry name" value="UDP-N-ACETYLMURAMOYL-TRIPEPTIDE--D-ALANYL-D-ALANINE LIGASE"/>
    <property type="match status" value="1"/>
</dbReference>
<evidence type="ECO:0000256" key="4">
    <source>
        <dbReference type="ARBA" id="ARBA00022741"/>
    </source>
</evidence>
<evidence type="ECO:0000256" key="3">
    <source>
        <dbReference type="ARBA" id="ARBA00022618"/>
    </source>
</evidence>
<dbReference type="InterPro" id="IPR005863">
    <property type="entry name" value="UDP-N-AcMur_synth"/>
</dbReference>
<dbReference type="Pfam" id="PF01225">
    <property type="entry name" value="Mur_ligase"/>
    <property type="match status" value="1"/>
</dbReference>
<dbReference type="GO" id="GO:0071555">
    <property type="term" value="P:cell wall organization"/>
    <property type="evidence" value="ECO:0007669"/>
    <property type="project" value="UniProtKB-KW"/>
</dbReference>
<evidence type="ECO:0000256" key="2">
    <source>
        <dbReference type="ARBA" id="ARBA00022598"/>
    </source>
</evidence>
<evidence type="ECO:0000256" key="6">
    <source>
        <dbReference type="ARBA" id="ARBA00022960"/>
    </source>
</evidence>
<feature type="domain" description="Mur ligase central" evidence="14">
    <location>
        <begin position="110"/>
        <end position="296"/>
    </location>
</feature>
<evidence type="ECO:0000259" key="12">
    <source>
        <dbReference type="Pfam" id="PF01225"/>
    </source>
</evidence>
<comment type="function">
    <text evidence="10 11">Involved in cell wall formation. Catalyzes the final step in the synthesis of UDP-N-acetylmuramoyl-pentapeptide, the precursor of murein.</text>
</comment>
<dbReference type="SUPFAM" id="SSF53623">
    <property type="entry name" value="MurD-like peptide ligases, catalytic domain"/>
    <property type="match status" value="1"/>
</dbReference>
<proteinExistence type="inferred from homology"/>
<evidence type="ECO:0000313" key="16">
    <source>
        <dbReference type="Proteomes" id="UP000824169"/>
    </source>
</evidence>
<dbReference type="InterPro" id="IPR035911">
    <property type="entry name" value="MurE/MurF_N"/>
</dbReference>
<dbReference type="HAMAP" id="MF_02019">
    <property type="entry name" value="MurF"/>
    <property type="match status" value="1"/>
</dbReference>
<dbReference type="SUPFAM" id="SSF63418">
    <property type="entry name" value="MurE/MurF N-terminal domain"/>
    <property type="match status" value="1"/>
</dbReference>
<evidence type="ECO:0000256" key="1">
    <source>
        <dbReference type="ARBA" id="ARBA00022490"/>
    </source>
</evidence>
<dbReference type="GO" id="GO:0051301">
    <property type="term" value="P:cell division"/>
    <property type="evidence" value="ECO:0007669"/>
    <property type="project" value="UniProtKB-KW"/>
</dbReference>